<comment type="subcellular location">
    <subcellularLocation>
        <location evidence="5">Cytoplasm</location>
    </subcellularLocation>
</comment>
<keyword evidence="2 5" id="KW-0808">Transferase</keyword>
<dbReference type="PANTHER" id="PTHR30307">
    <property type="entry name" value="S-ADENOSYLMETHIONINE:TRNA RIBOSYLTRANSFERASE-ISOMERASE"/>
    <property type="match status" value="1"/>
</dbReference>
<comment type="function">
    <text evidence="5">Transfers and isomerizes the ribose moiety from AdoMet to the 7-aminomethyl group of 7-deazaguanine (preQ1-tRNA) to give epoxyqueuosine (oQ-tRNA).</text>
</comment>
<reference evidence="6 7" key="1">
    <citation type="journal article" date="2018" name="bioRxiv">
        <title>Evidence of independent acquisition and adaption of ultra-small bacteria to human hosts across the highly diverse yet reduced genomes of the phylum Saccharibacteria.</title>
        <authorList>
            <person name="McLean J.S."/>
            <person name="Bor B."/>
            <person name="To T.T."/>
            <person name="Liu Q."/>
            <person name="Kearns K.A."/>
            <person name="Solden L.M."/>
            <person name="Wrighton K.C."/>
            <person name="He X."/>
            <person name="Shi W."/>
        </authorList>
    </citation>
    <scope>NUCLEOTIDE SEQUENCE [LARGE SCALE GENOMIC DNA]</scope>
    <source>
        <strain evidence="6 7">TM7_G3_2_Rum_HOT_351B</strain>
    </source>
</reference>
<evidence type="ECO:0000256" key="2">
    <source>
        <dbReference type="ARBA" id="ARBA00022679"/>
    </source>
</evidence>
<comment type="subunit">
    <text evidence="5">Monomer.</text>
</comment>
<keyword evidence="3 5" id="KW-0949">S-adenosyl-L-methionine</keyword>
<dbReference type="InterPro" id="IPR003699">
    <property type="entry name" value="QueA"/>
</dbReference>
<dbReference type="NCBIfam" id="TIGR00113">
    <property type="entry name" value="queA"/>
    <property type="match status" value="1"/>
</dbReference>
<dbReference type="RefSeq" id="WP_129735254.1">
    <property type="nucleotide sequence ID" value="NZ_PRLM01000006.1"/>
</dbReference>
<dbReference type="PANTHER" id="PTHR30307:SF0">
    <property type="entry name" value="S-ADENOSYLMETHIONINE:TRNA RIBOSYLTRANSFERASE-ISOMERASE"/>
    <property type="match status" value="1"/>
</dbReference>
<dbReference type="GO" id="GO:0051075">
    <property type="term" value="F:S-adenosylmethionine:tRNA ribosyltransferase-isomerase activity"/>
    <property type="evidence" value="ECO:0007669"/>
    <property type="project" value="UniProtKB-EC"/>
</dbReference>
<proteinExistence type="inferred from homology"/>
<comment type="similarity">
    <text evidence="5">Belongs to the QueA family.</text>
</comment>
<sequence length="332" mass="37599">MLVSDYNYDLPEKRIAKFPPEERGSTRLLVLNRKTGRIQDSYYKNLDKFLNPGDVLILNDTRVMQSRLFCELPDGRKRELVVLEKHGDEPQKVMYRGKLHDSDVLKVANQEVIVAKILGNGIAEVESDTPLVDLAERYGTVPLPPYLHRDAEENDKKRYQTVWAKNMGSAAAPTASLNMTEELLEKLKQKGVIIKYLTLHVGLGTFLPIRTDEVENHKMHSEWFNIPETTIETINTAKSTNHRVVALGTTVARTLEYYGKTGETSGEDDIFIYPGFEFQVIDALLTNFHAPKSTVLMLASAFAGWDHLKNAYDHAVATEYNFLSYGDSMLIC</sequence>
<evidence type="ECO:0000256" key="4">
    <source>
        <dbReference type="ARBA" id="ARBA00022785"/>
    </source>
</evidence>
<dbReference type="NCBIfam" id="NF001140">
    <property type="entry name" value="PRK00147.1"/>
    <property type="match status" value="1"/>
</dbReference>
<dbReference type="InterPro" id="IPR042119">
    <property type="entry name" value="QueA_dom2"/>
</dbReference>
<keyword evidence="6" id="KW-0328">Glycosyltransferase</keyword>
<dbReference type="Pfam" id="PF02547">
    <property type="entry name" value="Queuosine_synth"/>
    <property type="match status" value="1"/>
</dbReference>
<evidence type="ECO:0000313" key="6">
    <source>
        <dbReference type="EMBL" id="RYC74456.1"/>
    </source>
</evidence>
<evidence type="ECO:0000256" key="5">
    <source>
        <dbReference type="HAMAP-Rule" id="MF_00113"/>
    </source>
</evidence>
<dbReference type="InterPro" id="IPR042118">
    <property type="entry name" value="QueA_dom1"/>
</dbReference>
<dbReference type="InterPro" id="IPR036100">
    <property type="entry name" value="QueA_sf"/>
</dbReference>
<reference evidence="6 7" key="2">
    <citation type="journal article" date="2020" name="Cell Rep.">
        <title>Acquisition and Adaptation of Ultra-small Parasitic Reduced Genome Bacteria to Mammalian Hosts.</title>
        <authorList>
            <person name="McLean J.S."/>
            <person name="Bor B."/>
            <person name="Kerns K.A."/>
            <person name="Liu Q."/>
            <person name="To T.T."/>
            <person name="Solden L."/>
            <person name="Hendrickson E.L."/>
            <person name="Wrighton K."/>
            <person name="Shi W."/>
            <person name="He X."/>
        </authorList>
    </citation>
    <scope>NUCLEOTIDE SEQUENCE [LARGE SCALE GENOMIC DNA]</scope>
    <source>
        <strain evidence="6 7">TM7_G3_2_Rum_HOT_351B</strain>
    </source>
</reference>
<dbReference type="Gene3D" id="2.40.10.240">
    <property type="entry name" value="QueA-like"/>
    <property type="match status" value="1"/>
</dbReference>
<dbReference type="HAMAP" id="MF_00113">
    <property type="entry name" value="QueA"/>
    <property type="match status" value="1"/>
</dbReference>
<evidence type="ECO:0000256" key="3">
    <source>
        <dbReference type="ARBA" id="ARBA00022691"/>
    </source>
</evidence>
<gene>
    <name evidence="5 6" type="primary">queA</name>
    <name evidence="6" type="ORF">G3RUM_00611</name>
</gene>
<organism evidence="6 7">
    <name type="scientific">Candidatus Nanosyncoccus alces</name>
    <dbReference type="NCBI Taxonomy" id="2171997"/>
    <lineage>
        <taxon>Bacteria</taxon>
        <taxon>Candidatus Saccharimonadota</taxon>
        <taxon>Candidatus Nanosyncoccalia</taxon>
        <taxon>Candidatus Nanosyncoccales</taxon>
        <taxon>Candidatus Nanosyncoccaceae</taxon>
        <taxon>Candidatus Nanosyncoccus</taxon>
    </lineage>
</organism>
<dbReference type="SUPFAM" id="SSF111337">
    <property type="entry name" value="QueA-like"/>
    <property type="match status" value="1"/>
</dbReference>
<evidence type="ECO:0000256" key="1">
    <source>
        <dbReference type="ARBA" id="ARBA00022490"/>
    </source>
</evidence>
<accession>A0ABY0FL18</accession>
<keyword evidence="4 5" id="KW-0671">Queuosine biosynthesis</keyword>
<dbReference type="Gene3D" id="3.40.1780.10">
    <property type="entry name" value="QueA-like"/>
    <property type="match status" value="1"/>
</dbReference>
<dbReference type="EMBL" id="PRLM01000006">
    <property type="protein sequence ID" value="RYC74456.1"/>
    <property type="molecule type" value="Genomic_DNA"/>
</dbReference>
<comment type="caution">
    <text evidence="6">The sequence shown here is derived from an EMBL/GenBank/DDBJ whole genome shotgun (WGS) entry which is preliminary data.</text>
</comment>
<comment type="catalytic activity">
    <reaction evidence="5">
        <text>7-aminomethyl-7-carbaguanosine(34) in tRNA + S-adenosyl-L-methionine = epoxyqueuosine(34) in tRNA + adenine + L-methionine + 2 H(+)</text>
        <dbReference type="Rhea" id="RHEA:32155"/>
        <dbReference type="Rhea" id="RHEA-COMP:10342"/>
        <dbReference type="Rhea" id="RHEA-COMP:18582"/>
        <dbReference type="ChEBI" id="CHEBI:15378"/>
        <dbReference type="ChEBI" id="CHEBI:16708"/>
        <dbReference type="ChEBI" id="CHEBI:57844"/>
        <dbReference type="ChEBI" id="CHEBI:59789"/>
        <dbReference type="ChEBI" id="CHEBI:82833"/>
        <dbReference type="ChEBI" id="CHEBI:194443"/>
        <dbReference type="EC" id="2.4.99.17"/>
    </reaction>
</comment>
<dbReference type="EC" id="2.4.99.17" evidence="5"/>
<keyword evidence="7" id="KW-1185">Reference proteome</keyword>
<comment type="pathway">
    <text evidence="5">tRNA modification; tRNA-queuosine biosynthesis.</text>
</comment>
<evidence type="ECO:0000313" key="7">
    <source>
        <dbReference type="Proteomes" id="UP001191019"/>
    </source>
</evidence>
<protein>
    <recommendedName>
        <fullName evidence="5">S-adenosylmethionine:tRNA ribosyltransferase-isomerase</fullName>
        <ecNumber evidence="5">2.4.99.17</ecNumber>
    </recommendedName>
    <alternativeName>
        <fullName evidence="5">Queuosine biosynthesis protein QueA</fullName>
    </alternativeName>
</protein>
<keyword evidence="1 5" id="KW-0963">Cytoplasm</keyword>
<name>A0ABY0FL18_9BACT</name>
<dbReference type="Proteomes" id="UP001191019">
    <property type="component" value="Unassembled WGS sequence"/>
</dbReference>